<evidence type="ECO:0000256" key="5">
    <source>
        <dbReference type="SAM" id="Phobius"/>
    </source>
</evidence>
<sequence length="340" mass="35647">MENSSTKCAKCMLVLFNMIFFIGGVVLAGLAGYGAFNKNSPLHSVVVEMKSTILLDGLYLLFAVGLFLALISLIGCWGAMSESKCLLYSYFSVMLVVFLVQMSGIIICFVKYQAIKGMVLKALQSRTTIDPSHLKQSLVNKATNVIFDKFETKYHCCGFYGPSDYLSAFPDSCYAKVHARNKRAANSSATTNPTIASVSAVLTTAAKIVATTQPATAAATHHIATTPEATTPIATTAAHHVATTAEASTAAPTAAITTKPVIHATVAAHTASAVTTASHSGTTAAPASHGALYTKGCGKVLKPYLYAAGGIAIVILIMELVVLFLACCMISAINQGYTPV</sequence>
<name>A0A1W2W6B4_CIOIN</name>
<evidence type="ECO:0000256" key="3">
    <source>
        <dbReference type="ARBA" id="ARBA00022989"/>
    </source>
</evidence>
<accession>A0A1W2W6B4</accession>
<dbReference type="GeneTree" id="ENSGT00940000164476"/>
<feature type="transmembrane region" description="Helical" evidence="5">
    <location>
        <begin position="12"/>
        <end position="36"/>
    </location>
</feature>
<dbReference type="eggNOG" id="KOG3882">
    <property type="taxonomic scope" value="Eukaryota"/>
</dbReference>
<reference evidence="6" key="2">
    <citation type="submission" date="2025-08" db="UniProtKB">
        <authorList>
            <consortium name="Ensembl"/>
        </authorList>
    </citation>
    <scope>IDENTIFICATION</scope>
</reference>
<keyword evidence="2 5" id="KW-0812">Transmembrane</keyword>
<evidence type="ECO:0000313" key="7">
    <source>
        <dbReference type="Proteomes" id="UP000008144"/>
    </source>
</evidence>
<evidence type="ECO:0000256" key="1">
    <source>
        <dbReference type="ARBA" id="ARBA00004141"/>
    </source>
</evidence>
<dbReference type="RefSeq" id="XP_018671832.1">
    <property type="nucleotide sequence ID" value="XM_018816287.2"/>
</dbReference>
<accession>F6SYB3</accession>
<dbReference type="Gene3D" id="1.10.1450.10">
    <property type="entry name" value="Tetraspanin"/>
    <property type="match status" value="1"/>
</dbReference>
<dbReference type="AlphaFoldDB" id="A0A1W2W6B4"/>
<dbReference type="PANTHER" id="PTHR19282">
    <property type="entry name" value="TETRASPANIN"/>
    <property type="match status" value="1"/>
</dbReference>
<reference evidence="6" key="3">
    <citation type="submission" date="2025-09" db="UniProtKB">
        <authorList>
            <consortium name="Ensembl"/>
        </authorList>
    </citation>
    <scope>IDENTIFICATION</scope>
</reference>
<dbReference type="KEGG" id="cin:100181415"/>
<dbReference type="GO" id="GO:0016020">
    <property type="term" value="C:membrane"/>
    <property type="evidence" value="ECO:0007669"/>
    <property type="project" value="UniProtKB-SubCell"/>
</dbReference>
<protein>
    <submittedName>
        <fullName evidence="6">Tetraspanin-9</fullName>
    </submittedName>
</protein>
<reference evidence="7" key="1">
    <citation type="journal article" date="2002" name="Science">
        <title>The draft genome of Ciona intestinalis: insights into chordate and vertebrate origins.</title>
        <authorList>
            <person name="Dehal P."/>
            <person name="Satou Y."/>
            <person name="Campbell R.K."/>
            <person name="Chapman J."/>
            <person name="Degnan B."/>
            <person name="De Tomaso A."/>
            <person name="Davidson B."/>
            <person name="Di Gregorio A."/>
            <person name="Gelpke M."/>
            <person name="Goodstein D.M."/>
            <person name="Harafuji N."/>
            <person name="Hastings K.E."/>
            <person name="Ho I."/>
            <person name="Hotta K."/>
            <person name="Huang W."/>
            <person name="Kawashima T."/>
            <person name="Lemaire P."/>
            <person name="Martinez D."/>
            <person name="Meinertzhagen I.A."/>
            <person name="Necula S."/>
            <person name="Nonaka M."/>
            <person name="Putnam N."/>
            <person name="Rash S."/>
            <person name="Saiga H."/>
            <person name="Satake M."/>
            <person name="Terry A."/>
            <person name="Yamada L."/>
            <person name="Wang H.G."/>
            <person name="Awazu S."/>
            <person name="Azumi K."/>
            <person name="Boore J."/>
            <person name="Branno M."/>
            <person name="Chin-Bow S."/>
            <person name="DeSantis R."/>
            <person name="Doyle S."/>
            <person name="Francino P."/>
            <person name="Keys D.N."/>
            <person name="Haga S."/>
            <person name="Hayashi H."/>
            <person name="Hino K."/>
            <person name="Imai K.S."/>
            <person name="Inaba K."/>
            <person name="Kano S."/>
            <person name="Kobayashi K."/>
            <person name="Kobayashi M."/>
            <person name="Lee B.I."/>
            <person name="Makabe K.W."/>
            <person name="Manohar C."/>
            <person name="Matassi G."/>
            <person name="Medina M."/>
            <person name="Mochizuki Y."/>
            <person name="Mount S."/>
            <person name="Morishita T."/>
            <person name="Miura S."/>
            <person name="Nakayama A."/>
            <person name="Nishizaka S."/>
            <person name="Nomoto H."/>
            <person name="Ohta F."/>
            <person name="Oishi K."/>
            <person name="Rigoutsos I."/>
            <person name="Sano M."/>
            <person name="Sasaki A."/>
            <person name="Sasakura Y."/>
            <person name="Shoguchi E."/>
            <person name="Shin-i T."/>
            <person name="Spagnuolo A."/>
            <person name="Stainier D."/>
            <person name="Suzuki M.M."/>
            <person name="Tassy O."/>
            <person name="Takatori N."/>
            <person name="Tokuoka M."/>
            <person name="Yagi K."/>
            <person name="Yoshizaki F."/>
            <person name="Wada S."/>
            <person name="Zhang C."/>
            <person name="Hyatt P.D."/>
            <person name="Larimer F."/>
            <person name="Detter C."/>
            <person name="Doggett N."/>
            <person name="Glavina T."/>
            <person name="Hawkins T."/>
            <person name="Richardson P."/>
            <person name="Lucas S."/>
            <person name="Kohara Y."/>
            <person name="Levine M."/>
            <person name="Satoh N."/>
            <person name="Rokhsar D.S."/>
        </authorList>
    </citation>
    <scope>NUCLEOTIDE SEQUENCE [LARGE SCALE GENOMIC DNA]</scope>
</reference>
<dbReference type="Ensembl" id="ENSCINT00000026561.2">
    <property type="protein sequence ID" value="ENSCINP00000026315.2"/>
    <property type="gene ID" value="ENSCING00000014598.2"/>
</dbReference>
<feature type="transmembrane region" description="Helical" evidence="5">
    <location>
        <begin position="304"/>
        <end position="333"/>
    </location>
</feature>
<keyword evidence="7" id="KW-1185">Reference proteome</keyword>
<evidence type="ECO:0000256" key="4">
    <source>
        <dbReference type="ARBA" id="ARBA00023136"/>
    </source>
</evidence>
<comment type="subcellular location">
    <subcellularLocation>
        <location evidence="1">Membrane</location>
        <topology evidence="1">Multi-pass membrane protein</topology>
    </subcellularLocation>
</comment>
<dbReference type="Pfam" id="PF00335">
    <property type="entry name" value="Tetraspanin"/>
    <property type="match status" value="1"/>
</dbReference>
<dbReference type="InParanoid" id="A0A1W2W6B4"/>
<dbReference type="GeneID" id="100181415"/>
<dbReference type="SUPFAM" id="SSF48652">
    <property type="entry name" value="Tetraspanin"/>
    <property type="match status" value="1"/>
</dbReference>
<proteinExistence type="predicted"/>
<organism evidence="6 7">
    <name type="scientific">Ciona intestinalis</name>
    <name type="common">Transparent sea squirt</name>
    <name type="synonym">Ascidia intestinalis</name>
    <dbReference type="NCBI Taxonomy" id="7719"/>
    <lineage>
        <taxon>Eukaryota</taxon>
        <taxon>Metazoa</taxon>
        <taxon>Chordata</taxon>
        <taxon>Tunicata</taxon>
        <taxon>Ascidiacea</taxon>
        <taxon>Phlebobranchia</taxon>
        <taxon>Cionidae</taxon>
        <taxon>Ciona</taxon>
    </lineage>
</organism>
<dbReference type="Proteomes" id="UP000008144">
    <property type="component" value="Unassembled WGS sequence"/>
</dbReference>
<dbReference type="OMA" id="IGCWGAM"/>
<feature type="transmembrane region" description="Helical" evidence="5">
    <location>
        <begin position="57"/>
        <end position="80"/>
    </location>
</feature>
<dbReference type="OrthoDB" id="10033535at2759"/>
<dbReference type="CDD" id="cd03127">
    <property type="entry name" value="tetraspanin_LEL"/>
    <property type="match status" value="1"/>
</dbReference>
<dbReference type="PRINTS" id="PR00259">
    <property type="entry name" value="TMFOUR"/>
</dbReference>
<gene>
    <name evidence="6" type="primary">LOC100181415</name>
</gene>
<dbReference type="InterPro" id="IPR008952">
    <property type="entry name" value="Tetraspanin_EC2_sf"/>
</dbReference>
<dbReference type="InterPro" id="IPR018499">
    <property type="entry name" value="Tetraspanin/Peripherin"/>
</dbReference>
<keyword evidence="4 5" id="KW-0472">Membrane</keyword>
<dbReference type="PANTHER" id="PTHR19282:SF452">
    <property type="entry name" value="LD03691P"/>
    <property type="match status" value="1"/>
</dbReference>
<feature type="transmembrane region" description="Helical" evidence="5">
    <location>
        <begin position="86"/>
        <end position="110"/>
    </location>
</feature>
<evidence type="ECO:0000313" key="6">
    <source>
        <dbReference type="Ensembl" id="ENSCINP00000026315.2"/>
    </source>
</evidence>
<keyword evidence="3 5" id="KW-1133">Transmembrane helix</keyword>
<evidence type="ECO:0000256" key="2">
    <source>
        <dbReference type="ARBA" id="ARBA00022692"/>
    </source>
</evidence>